<dbReference type="EMBL" id="JXBL01000001">
    <property type="protein sequence ID" value="KIE42098.1"/>
    <property type="molecule type" value="Genomic_DNA"/>
</dbReference>
<organism evidence="1 2">
    <name type="scientific">Geobacter soli</name>
    <dbReference type="NCBI Taxonomy" id="1510391"/>
    <lineage>
        <taxon>Bacteria</taxon>
        <taxon>Pseudomonadati</taxon>
        <taxon>Thermodesulfobacteriota</taxon>
        <taxon>Desulfuromonadia</taxon>
        <taxon>Geobacterales</taxon>
        <taxon>Geobacteraceae</taxon>
        <taxon>Geobacter</taxon>
    </lineage>
</organism>
<proteinExistence type="predicted"/>
<dbReference type="Proteomes" id="UP000031433">
    <property type="component" value="Unassembled WGS sequence"/>
</dbReference>
<dbReference type="InterPro" id="IPR037012">
    <property type="entry name" value="NanQ/TabA/YiaL_sf"/>
</dbReference>
<name>A0A0C1TS09_9BACT</name>
<dbReference type="RefSeq" id="WP_039644350.1">
    <property type="nucleotide sequence ID" value="NZ_JXBL01000001.1"/>
</dbReference>
<dbReference type="PANTHER" id="PTHR34986:SF1">
    <property type="entry name" value="PROTEIN YIAL"/>
    <property type="match status" value="1"/>
</dbReference>
<dbReference type="SUPFAM" id="SSF51197">
    <property type="entry name" value="Clavaminate synthase-like"/>
    <property type="match status" value="1"/>
</dbReference>
<dbReference type="InterPro" id="IPR004375">
    <property type="entry name" value="NanQ/TabA/YiaL"/>
</dbReference>
<dbReference type="PANTHER" id="PTHR34986">
    <property type="entry name" value="EVOLVED BETA-GALACTOSIDASE SUBUNIT BETA"/>
    <property type="match status" value="1"/>
</dbReference>
<keyword evidence="2" id="KW-1185">Reference proteome</keyword>
<reference evidence="1 2" key="1">
    <citation type="submission" date="2015-01" db="EMBL/GenBank/DDBJ databases">
        <title>Genome sequence of the anaerobic bacterium Geobacter soli GSS01, a dissimilatory Fe(III) reducer from soil.</title>
        <authorList>
            <person name="Yang G."/>
            <person name="Zhou S."/>
        </authorList>
    </citation>
    <scope>NUCLEOTIDE SEQUENCE [LARGE SCALE GENOMIC DNA]</scope>
    <source>
        <strain evidence="1 2">GSS01</strain>
    </source>
</reference>
<gene>
    <name evidence="1" type="ORF">SE37_05365</name>
</gene>
<dbReference type="Gene3D" id="2.60.120.370">
    <property type="entry name" value="YhcH/YjgK/YiaL"/>
    <property type="match status" value="1"/>
</dbReference>
<evidence type="ECO:0000313" key="2">
    <source>
        <dbReference type="Proteomes" id="UP000031433"/>
    </source>
</evidence>
<dbReference type="GO" id="GO:0005829">
    <property type="term" value="C:cytosol"/>
    <property type="evidence" value="ECO:0007669"/>
    <property type="project" value="TreeGrafter"/>
</dbReference>
<dbReference type="Pfam" id="PF04074">
    <property type="entry name" value="DUF386"/>
    <property type="match status" value="1"/>
</dbReference>
<comment type="caution">
    <text evidence="1">The sequence shown here is derived from an EMBL/GenBank/DDBJ whole genome shotgun (WGS) entry which is preliminary data.</text>
</comment>
<protein>
    <recommendedName>
        <fullName evidence="3">YhcH/YjgK/YiaL family protein</fullName>
    </recommendedName>
</protein>
<dbReference type="AlphaFoldDB" id="A0A0C1TS09"/>
<sequence length="161" mass="18092">MIVDIFENWALYFSGDAWKAVLEFLANLDENSADGEYPLIGNDVFARVMSYQTKSSNEVAFEAHKEYIDIQTVLAGAEGMAWQPASSMTVSQPYDAAKDVEFYLMPPTFSLRVDLTKEKFVAFFPSDAHAGQLHVEGMPAWIKKVVVKVRTSYYLKASISQ</sequence>
<evidence type="ECO:0008006" key="3">
    <source>
        <dbReference type="Google" id="ProtNLM"/>
    </source>
</evidence>
<dbReference type="NCBIfam" id="TIGR00022">
    <property type="entry name" value="YhcH/YjgK/YiaL family protein"/>
    <property type="match status" value="1"/>
</dbReference>
<evidence type="ECO:0000313" key="1">
    <source>
        <dbReference type="EMBL" id="KIE42098.1"/>
    </source>
</evidence>
<accession>A0A0C1TS09</accession>